<dbReference type="EMBL" id="JAGSPA010000001">
    <property type="protein sequence ID" value="MBV7255871.1"/>
    <property type="molecule type" value="Genomic_DNA"/>
</dbReference>
<dbReference type="Pfam" id="PF00580">
    <property type="entry name" value="UvrD-helicase"/>
    <property type="match status" value="1"/>
</dbReference>
<keyword evidence="5" id="KW-0413">Isomerase</keyword>
<keyword evidence="3 9" id="KW-0347">Helicase</keyword>
<feature type="binding site" evidence="9">
    <location>
        <begin position="216"/>
        <end position="223"/>
    </location>
    <ligand>
        <name>ATP</name>
        <dbReference type="ChEBI" id="CHEBI:30616"/>
    </ligand>
</feature>
<keyword evidence="2 9" id="KW-0378">Hydrolase</keyword>
<dbReference type="InterPro" id="IPR038726">
    <property type="entry name" value="PDDEXK_AddAB-type"/>
</dbReference>
<dbReference type="Pfam" id="PF13361">
    <property type="entry name" value="UvrD_C"/>
    <property type="match status" value="2"/>
</dbReference>
<evidence type="ECO:0000256" key="1">
    <source>
        <dbReference type="ARBA" id="ARBA00022741"/>
    </source>
</evidence>
<feature type="domain" description="UvrD-like helicase ATP-binding" evidence="10">
    <location>
        <begin position="195"/>
        <end position="494"/>
    </location>
</feature>
<keyword evidence="13" id="KW-1185">Reference proteome</keyword>
<evidence type="ECO:0000256" key="4">
    <source>
        <dbReference type="ARBA" id="ARBA00022840"/>
    </source>
</evidence>
<dbReference type="Pfam" id="PF12705">
    <property type="entry name" value="PDDEXK_1"/>
    <property type="match status" value="1"/>
</dbReference>
<dbReference type="InterPro" id="IPR014016">
    <property type="entry name" value="UvrD-like_ATP-bd"/>
</dbReference>
<evidence type="ECO:0000256" key="7">
    <source>
        <dbReference type="ARBA" id="ARBA00034808"/>
    </source>
</evidence>
<dbReference type="RefSeq" id="WP_218444264.1">
    <property type="nucleotide sequence ID" value="NZ_JAGSPA010000001.1"/>
</dbReference>
<evidence type="ECO:0000256" key="3">
    <source>
        <dbReference type="ARBA" id="ARBA00022806"/>
    </source>
</evidence>
<evidence type="ECO:0000313" key="12">
    <source>
        <dbReference type="EMBL" id="MBV7255871.1"/>
    </source>
</evidence>
<dbReference type="PANTHER" id="PTHR11070">
    <property type="entry name" value="UVRD / RECB / PCRA DNA HELICASE FAMILY MEMBER"/>
    <property type="match status" value="1"/>
</dbReference>
<accession>A0ABS6SD85</accession>
<dbReference type="InterPro" id="IPR014017">
    <property type="entry name" value="DNA_helicase_UvrD-like_C"/>
</dbReference>
<evidence type="ECO:0000256" key="9">
    <source>
        <dbReference type="PROSITE-ProRule" id="PRU00560"/>
    </source>
</evidence>
<dbReference type="PROSITE" id="PS51217">
    <property type="entry name" value="UVRD_HELICASE_CTER"/>
    <property type="match status" value="1"/>
</dbReference>
<evidence type="ECO:0000256" key="2">
    <source>
        <dbReference type="ARBA" id="ARBA00022801"/>
    </source>
</evidence>
<dbReference type="Proteomes" id="UP000722336">
    <property type="component" value="Unassembled WGS sequence"/>
</dbReference>
<dbReference type="Pfam" id="PF06114">
    <property type="entry name" value="Peptidase_M78"/>
    <property type="match status" value="1"/>
</dbReference>
<evidence type="ECO:0000256" key="5">
    <source>
        <dbReference type="ARBA" id="ARBA00023235"/>
    </source>
</evidence>
<dbReference type="EC" id="5.6.2.4" evidence="7"/>
<organism evidence="12 13">
    <name type="scientific">Pacificimonas pallii</name>
    <dbReference type="NCBI Taxonomy" id="2827236"/>
    <lineage>
        <taxon>Bacteria</taxon>
        <taxon>Pseudomonadati</taxon>
        <taxon>Pseudomonadota</taxon>
        <taxon>Alphaproteobacteria</taxon>
        <taxon>Sphingomonadales</taxon>
        <taxon>Sphingosinicellaceae</taxon>
        <taxon>Pacificimonas</taxon>
    </lineage>
</organism>
<dbReference type="InterPro" id="IPR010359">
    <property type="entry name" value="IrrE_HExxH"/>
</dbReference>
<proteinExistence type="predicted"/>
<sequence>MDGVELARQVATQLHQSAVANGHDPVQPYEFAIAEANRRGFDVEETSAGSPLLEGSRATVIHADRLVLHENTGTMFDKAFLVAHEIGHLELGDGVEGEPTSEVDPARAAEPSPIGMERVVDYGRRQRREVQMDLFAREFLLPRAVVRNLHVELELSASEIAQRFDAPFDVVAQQLFDALLLPEVVPEVEAESVERTPNALQATAAAHRGNAYLLEAGPGTGKTQTLVARVDALLEEGVDPRRILLLTFSNKAAGEMADRIARKHSSAATAMWIGTFHAFGLDIIRRFHGELGLPTDPRMMDRIEAVELLEEEFPRLDLAHYRDLYDPTQIISDILQAISRAKDEVVDPLRYASLAEAMATSAETEDQKIAAAKALEVARAYQAYERLKADAHCVDFGDLVSMPVRLVESRPDICEHLRSQYDHILVDEYQDVNRSSVRLLAALSPDGHNLWAVGDAKQSIYRFRGASSFNMARFGARDFPGGERGRLKKNYRSVKEIVDTFSHFATDMIVGDTDSGLEAVRGSGGFRPAVRKVAQAPDQIVAIAEAIQERHRGGCAFREQAVLCTGNEKLSEIGQNLERLGVPVLFLGSLFERPEIKDLMSLLTILSDRRAMGLVRVACIDDFKMPIDDVGKVYQHLRSSDGSPKNWLENTNLMTSLSDRGQSSLANLKAAFDGFDDTSEPWSVIAHLLLDRTRLAARLSNSEVIGHRTQGIAIWQFLNFLRSQPTGQGRPIKRLLDRVRRLVRLGDDRDLRQLPLAAQGIDAVRLMTIHGAKGLEFETVHLPGLNADTIPRKPPPPPCPPPDGMVEGTTESALEAFRSGQAEEQECLFYVAMSRARDRLLIYAPTQKSNGSKRNLSSFLDRLGSRIDHEAVQPEGKLPAAPEMADVLLQVSGRVRFSGAQLSLYERCPRRFFYTHVLQVGGRRTATPFMQMHEAVRVVVKEVIAGTAIVSSEADLRGQVAKAFSIHDLSENGYVREYTDYAVAMISFFLSTRGDHTPETPTAVKVQLGDEELVIEPDDILLRADGSRAVRKVQTGHFRKSETDDVGTAAFLLAARQAFPGAHIEFLHLSDETTRPMDMTEKKLGTRRDKLTSHLQDIRSGRFPAKPSARVCPGCPAFFVCGPTPDGTLEKKFD</sequence>
<reference evidence="12 13" key="1">
    <citation type="submission" date="2021-04" db="EMBL/GenBank/DDBJ databases">
        <authorList>
            <person name="Pira H."/>
            <person name="Risdian C."/>
            <person name="Wink J."/>
        </authorList>
    </citation>
    <scope>NUCLEOTIDE SEQUENCE [LARGE SCALE GENOMIC DNA]</scope>
    <source>
        <strain evidence="12 13">WHA3</strain>
    </source>
</reference>
<gene>
    <name evidence="12" type="ORF">KCG44_03630</name>
</gene>
<evidence type="ECO:0000259" key="11">
    <source>
        <dbReference type="PROSITE" id="PS51217"/>
    </source>
</evidence>
<evidence type="ECO:0000256" key="6">
    <source>
        <dbReference type="ARBA" id="ARBA00034617"/>
    </source>
</evidence>
<comment type="catalytic activity">
    <reaction evidence="8">
        <text>ATP + H2O = ADP + phosphate + H(+)</text>
        <dbReference type="Rhea" id="RHEA:13065"/>
        <dbReference type="ChEBI" id="CHEBI:15377"/>
        <dbReference type="ChEBI" id="CHEBI:15378"/>
        <dbReference type="ChEBI" id="CHEBI:30616"/>
        <dbReference type="ChEBI" id="CHEBI:43474"/>
        <dbReference type="ChEBI" id="CHEBI:456216"/>
        <dbReference type="EC" id="5.6.2.4"/>
    </reaction>
</comment>
<evidence type="ECO:0000313" key="13">
    <source>
        <dbReference type="Proteomes" id="UP000722336"/>
    </source>
</evidence>
<protein>
    <recommendedName>
        <fullName evidence="7">DNA 3'-5' helicase</fullName>
        <ecNumber evidence="7">5.6.2.4</ecNumber>
    </recommendedName>
</protein>
<dbReference type="PANTHER" id="PTHR11070:SF59">
    <property type="entry name" value="DNA 3'-5' HELICASE"/>
    <property type="match status" value="1"/>
</dbReference>
<name>A0ABS6SD85_9SPHN</name>
<keyword evidence="4 9" id="KW-0067">ATP-binding</keyword>
<evidence type="ECO:0000256" key="8">
    <source>
        <dbReference type="ARBA" id="ARBA00048988"/>
    </source>
</evidence>
<keyword evidence="1 9" id="KW-0547">Nucleotide-binding</keyword>
<dbReference type="PROSITE" id="PS51198">
    <property type="entry name" value="UVRD_HELICASE_ATP_BIND"/>
    <property type="match status" value="1"/>
</dbReference>
<dbReference type="InterPro" id="IPR000212">
    <property type="entry name" value="DNA_helicase_UvrD/REP"/>
</dbReference>
<evidence type="ECO:0000259" key="10">
    <source>
        <dbReference type="PROSITE" id="PS51198"/>
    </source>
</evidence>
<comment type="caution">
    <text evidence="12">The sequence shown here is derived from an EMBL/GenBank/DDBJ whole genome shotgun (WGS) entry which is preliminary data.</text>
</comment>
<comment type="catalytic activity">
    <reaction evidence="6">
        <text>Couples ATP hydrolysis with the unwinding of duplex DNA by translocating in the 3'-5' direction.</text>
        <dbReference type="EC" id="5.6.2.4"/>
    </reaction>
</comment>
<feature type="domain" description="UvrD-like helicase C-terminal" evidence="11">
    <location>
        <begin position="495"/>
        <end position="774"/>
    </location>
</feature>
<dbReference type="CDD" id="cd17932">
    <property type="entry name" value="DEXQc_UvrD"/>
    <property type="match status" value="1"/>
</dbReference>